<dbReference type="InterPro" id="IPR027417">
    <property type="entry name" value="P-loop_NTPase"/>
</dbReference>
<name>A0A645F7P5_9ZZZZ</name>
<dbReference type="GO" id="GO:0006302">
    <property type="term" value="P:double-strand break repair"/>
    <property type="evidence" value="ECO:0007669"/>
    <property type="project" value="TreeGrafter"/>
</dbReference>
<dbReference type="PANTHER" id="PTHR32182:SF0">
    <property type="entry name" value="DNA REPLICATION AND REPAIR PROTEIN RECF"/>
    <property type="match status" value="1"/>
</dbReference>
<dbReference type="GO" id="GO:0005524">
    <property type="term" value="F:ATP binding"/>
    <property type="evidence" value="ECO:0007669"/>
    <property type="project" value="UniProtKB-KW"/>
</dbReference>
<dbReference type="GO" id="GO:0000731">
    <property type="term" value="P:DNA synthesis involved in DNA repair"/>
    <property type="evidence" value="ECO:0007669"/>
    <property type="project" value="TreeGrafter"/>
</dbReference>
<keyword evidence="2" id="KW-0235">DNA replication</keyword>
<dbReference type="Gene3D" id="1.20.1050.90">
    <property type="entry name" value="RecF/RecN/SMC, N-terminal domain"/>
    <property type="match status" value="1"/>
</dbReference>
<dbReference type="HAMAP" id="MF_00365">
    <property type="entry name" value="RecF"/>
    <property type="match status" value="1"/>
</dbReference>
<protein>
    <submittedName>
        <fullName evidence="6">DNA replication and repair protein RecF</fullName>
    </submittedName>
</protein>
<reference evidence="6" key="1">
    <citation type="submission" date="2019-08" db="EMBL/GenBank/DDBJ databases">
        <authorList>
            <person name="Kucharzyk K."/>
            <person name="Murdoch R.W."/>
            <person name="Higgins S."/>
            <person name="Loffler F."/>
        </authorList>
    </citation>
    <scope>NUCLEOTIDE SEQUENCE</scope>
</reference>
<dbReference type="InterPro" id="IPR018078">
    <property type="entry name" value="DNA-binding_RecF_CS"/>
</dbReference>
<dbReference type="GO" id="GO:0006260">
    <property type="term" value="P:DNA replication"/>
    <property type="evidence" value="ECO:0007669"/>
    <property type="project" value="UniProtKB-KW"/>
</dbReference>
<evidence type="ECO:0000256" key="4">
    <source>
        <dbReference type="ARBA" id="ARBA00022840"/>
    </source>
</evidence>
<evidence type="ECO:0000313" key="6">
    <source>
        <dbReference type="EMBL" id="MPN10388.1"/>
    </source>
</evidence>
<dbReference type="AlphaFoldDB" id="A0A645F7P5"/>
<keyword evidence="3" id="KW-0547">Nucleotide-binding</keyword>
<sequence>MLKENAPKISLLEIWDQELVEYGSKIIMMRAEFIKKLDKISSEIHKNITNGKEKLHVQYEANVPFMSNLEEQKNIFLEKIEINIEKDLVRRNTSVGPHRDDLKISINGIDIRKFGSQGQQRTAALSLKLAEIMLIKEETEEDCILLLDDVLSELDEERQNYLINSLSNIQLFITSAELSEKVKSTLPEGKTFYVENGHVEEK</sequence>
<dbReference type="InterPro" id="IPR001238">
    <property type="entry name" value="DNA-binding_RecF"/>
</dbReference>
<organism evidence="6">
    <name type="scientific">bioreactor metagenome</name>
    <dbReference type="NCBI Taxonomy" id="1076179"/>
    <lineage>
        <taxon>unclassified sequences</taxon>
        <taxon>metagenomes</taxon>
        <taxon>ecological metagenomes</taxon>
    </lineage>
</organism>
<keyword evidence="4" id="KW-0067">ATP-binding</keyword>
<proteinExistence type="inferred from homology"/>
<keyword evidence="5" id="KW-0238">DNA-binding</keyword>
<evidence type="ECO:0000256" key="1">
    <source>
        <dbReference type="ARBA" id="ARBA00022490"/>
    </source>
</evidence>
<evidence type="ECO:0000256" key="3">
    <source>
        <dbReference type="ARBA" id="ARBA00022741"/>
    </source>
</evidence>
<comment type="caution">
    <text evidence="6">The sequence shown here is derived from an EMBL/GenBank/DDBJ whole genome shotgun (WGS) entry which is preliminary data.</text>
</comment>
<dbReference type="GO" id="GO:0003697">
    <property type="term" value="F:single-stranded DNA binding"/>
    <property type="evidence" value="ECO:0007669"/>
    <property type="project" value="InterPro"/>
</dbReference>
<dbReference type="PANTHER" id="PTHR32182">
    <property type="entry name" value="DNA REPLICATION AND REPAIR PROTEIN RECF"/>
    <property type="match status" value="1"/>
</dbReference>
<dbReference type="EMBL" id="VSSQ01056532">
    <property type="protein sequence ID" value="MPN10388.1"/>
    <property type="molecule type" value="Genomic_DNA"/>
</dbReference>
<dbReference type="PROSITE" id="PS00618">
    <property type="entry name" value="RECF_2"/>
    <property type="match status" value="1"/>
</dbReference>
<dbReference type="SUPFAM" id="SSF52540">
    <property type="entry name" value="P-loop containing nucleoside triphosphate hydrolases"/>
    <property type="match status" value="1"/>
</dbReference>
<dbReference type="NCBIfam" id="TIGR00611">
    <property type="entry name" value="recf"/>
    <property type="match status" value="1"/>
</dbReference>
<keyword evidence="1" id="KW-0963">Cytoplasm</keyword>
<accession>A0A645F7P5</accession>
<evidence type="ECO:0000256" key="5">
    <source>
        <dbReference type="ARBA" id="ARBA00023125"/>
    </source>
</evidence>
<dbReference type="InterPro" id="IPR042174">
    <property type="entry name" value="RecF_2"/>
</dbReference>
<evidence type="ECO:0000256" key="2">
    <source>
        <dbReference type="ARBA" id="ARBA00022705"/>
    </source>
</evidence>
<gene>
    <name evidence="6" type="primary">recF_57</name>
    <name evidence="6" type="ORF">SDC9_157683</name>
</gene>